<dbReference type="Gene3D" id="3.80.10.10">
    <property type="entry name" value="Ribonuclease Inhibitor"/>
    <property type="match status" value="1"/>
</dbReference>
<proteinExistence type="predicted"/>
<dbReference type="AlphaFoldDB" id="A0A165H1I7"/>
<keyword evidence="2" id="KW-1185">Reference proteome</keyword>
<accession>A0A165H1I7</accession>
<dbReference type="InterPro" id="IPR032675">
    <property type="entry name" value="LRR_dom_sf"/>
</dbReference>
<evidence type="ECO:0008006" key="3">
    <source>
        <dbReference type="Google" id="ProtNLM"/>
    </source>
</evidence>
<reference evidence="1 2" key="1">
    <citation type="journal article" date="2016" name="Mol. Biol. Evol.">
        <title>Comparative Genomics of Early-Diverging Mushroom-Forming Fungi Provides Insights into the Origins of Lignocellulose Decay Capabilities.</title>
        <authorList>
            <person name="Nagy L.G."/>
            <person name="Riley R."/>
            <person name="Tritt A."/>
            <person name="Adam C."/>
            <person name="Daum C."/>
            <person name="Floudas D."/>
            <person name="Sun H."/>
            <person name="Yadav J.S."/>
            <person name="Pangilinan J."/>
            <person name="Larsson K.H."/>
            <person name="Matsuura K."/>
            <person name="Barry K."/>
            <person name="Labutti K."/>
            <person name="Kuo R."/>
            <person name="Ohm R.A."/>
            <person name="Bhattacharya S.S."/>
            <person name="Shirouzu T."/>
            <person name="Yoshinaga Y."/>
            <person name="Martin F.M."/>
            <person name="Grigoriev I.V."/>
            <person name="Hibbett D.S."/>
        </authorList>
    </citation>
    <scope>NUCLEOTIDE SEQUENCE [LARGE SCALE GENOMIC DNA]</scope>
    <source>
        <strain evidence="1 2">HHB12029</strain>
    </source>
</reference>
<gene>
    <name evidence="1" type="ORF">EXIGLDRAFT_837211</name>
</gene>
<name>A0A165H1I7_EXIGL</name>
<dbReference type="InParanoid" id="A0A165H1I7"/>
<dbReference type="InterPro" id="IPR036047">
    <property type="entry name" value="F-box-like_dom_sf"/>
</dbReference>
<dbReference type="Proteomes" id="UP000077266">
    <property type="component" value="Unassembled WGS sequence"/>
</dbReference>
<protein>
    <recommendedName>
        <fullName evidence="3">F-box domain-containing protein</fullName>
    </recommendedName>
</protein>
<organism evidence="1 2">
    <name type="scientific">Exidia glandulosa HHB12029</name>
    <dbReference type="NCBI Taxonomy" id="1314781"/>
    <lineage>
        <taxon>Eukaryota</taxon>
        <taxon>Fungi</taxon>
        <taxon>Dikarya</taxon>
        <taxon>Basidiomycota</taxon>
        <taxon>Agaricomycotina</taxon>
        <taxon>Agaricomycetes</taxon>
        <taxon>Auriculariales</taxon>
        <taxon>Exidiaceae</taxon>
        <taxon>Exidia</taxon>
    </lineage>
</organism>
<evidence type="ECO:0000313" key="1">
    <source>
        <dbReference type="EMBL" id="KZV91316.1"/>
    </source>
</evidence>
<sequence>MDQFLTRTKQQHAHGESRSAFARLPAELFAMIAADVPLTSRLVIPQVCRDWATLCRNSVTIWTVLDFWDVAIVSVDLMARLLERSGTAPVELRNLSLHGDIPQFLGQIPHVILLSLVAPVFAQHMARITVLEIELVGYSRTRDLIPALVTPAPLLRRARLLSTSPVWLSPKLFGGRLGAPQLRKLVLRNCDWADHLEPRPPAASVDSVLHCLTHLSLLPSVREAHIVPLLNGFPTIVDIDIGEVSMHQSIILAPHIVTRLSIRLNYLLDRHTVQNVTSLSPADMRYICASYAEGDALPVLFRSNDDADAELRIIHSPVKAPTAFALEMRLSRNRRRTVACMFSQSFHRAVSFLSEGRVFYNVRKLVVSCLELLLRNEDPPLSIPFVSSSSLAAASASVVPKWSGLFPNLDEVDITLPPVSVIDSHFVFGNENLRDLFSRSKRVTLRAQAGDTYSLSWQAFCLGFTTTGVEPKLRSPESLKLHNVQVSMTADG</sequence>
<evidence type="ECO:0000313" key="2">
    <source>
        <dbReference type="Proteomes" id="UP000077266"/>
    </source>
</evidence>
<dbReference type="EMBL" id="KV426030">
    <property type="protein sequence ID" value="KZV91316.1"/>
    <property type="molecule type" value="Genomic_DNA"/>
</dbReference>
<dbReference type="SUPFAM" id="SSF81383">
    <property type="entry name" value="F-box domain"/>
    <property type="match status" value="1"/>
</dbReference>